<dbReference type="EMBL" id="VRKQ01000010">
    <property type="protein sequence ID" value="TXG36971.1"/>
    <property type="molecule type" value="Genomic_DNA"/>
</dbReference>
<gene>
    <name evidence="4" type="ORF">FUA22_10395</name>
</gene>
<evidence type="ECO:0000313" key="4">
    <source>
        <dbReference type="EMBL" id="TXG36971.1"/>
    </source>
</evidence>
<sequence>MIDKQVMVYEIKSSANSNSQDLFHKSGQYFYWNQKMFRNLNIGDYVFVVNTHSNYVLFTKVESKDITVTFNEQIEESSFFDKDQQFRVNGKWDDFVCLEIIHQLDTPINWQWKSLGSSETTYLNGERVNTKASNNRLLNIQQLQSLSEKEDYQKILNNCSSNFKPDEVGFKPVLMRFLDQSNTDNLKTRDYIKNYLDTKVKVSFGQGTPAKISWISFLIPPNKTSKGIYPGYLYFKELGKLFLTYGVSETNKPEIEWVVKEEQTLEEYFANNQLGIPYRYGNSFVFKSYDVEHIDQSESLNDDLNELINLYKERLKQKTNYWVFQGNPKIYNVTNSLQDNALTTWSVKAHKDKIKKGDKVIIWVTGDVSGCYALAKVTSSVYNAFDDDSQTKYYTDKSLNIKSDRVNIEVEYNITQSPILKSDLSEFNSFEDFKGGNQGTNFSATRQQYSTILKLIESSKSSDYQIVKNQFSKDNFEQFINILRSFVSSNNLSRDDERISFNVRKSKNRLVFIVGTRYGFMIEKNADKTFYSFISDKQLSKDAGRFSDTQGNPVDVFWNVISSAKEFEMQIFDGLSMELNKNYKSPFRRFSNPDFIKDVYKKISPFEEDVKNYGNMNNHLNTILFGPPGTGKTYNSVNKSLEIINEDEEQALDWNNRDEVKSLFDRRVEEGRIFFTTFHQSMSYEDFIEGIKPVTKGGEVTYEVQDGIFKKICFEASKKTKMLIKAIDEVSEDIVEDNEMDVELFKEYYDNYVNELPDLNEKQSNTKLTTRYGKTFELFKNSSNSITVKAGTKRAPMSLSFNELSKVYFENKNPTYKSYASVVIDEILDSIEVVNEESDNYSKPYVLIIDEINRGNIASIFGELITLIEPDKREGGKEEIELILPYSKKPFKVPNNVFIIGTMNTADRSVEALDTALRRRFFFEEMPPKPELTKIAGDSKNVGGVIMVNDGADKVDLGALLKVINNRIEKLIDKDHKIGHSYFLKVDNENKLKDCFKNKIIPLLEEYFFGDFGKIGLVLGNSFVKKKNTEFKFANFKDYDPDIISDLEIRDVYKIKSHDAWDFKSIF</sequence>
<dbReference type="InterPro" id="IPR021961">
    <property type="entry name" value="McrB_DNA-bd"/>
</dbReference>
<dbReference type="InterPro" id="IPR027417">
    <property type="entry name" value="P-loop_NTPase"/>
</dbReference>
<feature type="domain" description="ATPase dynein-related AAA" evidence="2">
    <location>
        <begin position="843"/>
        <end position="921"/>
    </location>
</feature>
<dbReference type="InterPro" id="IPR002740">
    <property type="entry name" value="EVE_domain"/>
</dbReference>
<evidence type="ECO:0000259" key="2">
    <source>
        <dbReference type="Pfam" id="PF07728"/>
    </source>
</evidence>
<feature type="domain" description="Type IV methyl-directed restriction enzyme EcoKMcrB subunit DNA-binding" evidence="3">
    <location>
        <begin position="176"/>
        <end position="313"/>
    </location>
</feature>
<dbReference type="Gene3D" id="3.40.50.300">
    <property type="entry name" value="P-loop containing nucleotide triphosphate hydrolases"/>
    <property type="match status" value="1"/>
</dbReference>
<dbReference type="Gene3D" id="3.10.590.10">
    <property type="entry name" value="ph1033 like domains"/>
    <property type="match status" value="1"/>
</dbReference>
<dbReference type="Pfam" id="PF01878">
    <property type="entry name" value="EVE"/>
    <property type="match status" value="1"/>
</dbReference>
<dbReference type="GO" id="GO:0016887">
    <property type="term" value="F:ATP hydrolysis activity"/>
    <property type="evidence" value="ECO:0007669"/>
    <property type="project" value="InterPro"/>
</dbReference>
<dbReference type="GO" id="GO:0005524">
    <property type="term" value="F:ATP binding"/>
    <property type="evidence" value="ECO:0007669"/>
    <property type="project" value="InterPro"/>
</dbReference>
<evidence type="ECO:0000313" key="5">
    <source>
        <dbReference type="Proteomes" id="UP000321080"/>
    </source>
</evidence>
<organism evidence="4 5">
    <name type="scientific">Seonamhaeicola maritimus</name>
    <dbReference type="NCBI Taxonomy" id="2591822"/>
    <lineage>
        <taxon>Bacteria</taxon>
        <taxon>Pseudomonadati</taxon>
        <taxon>Bacteroidota</taxon>
        <taxon>Flavobacteriia</taxon>
        <taxon>Flavobacteriales</taxon>
        <taxon>Flavobacteriaceae</taxon>
    </lineage>
</organism>
<dbReference type="RefSeq" id="WP_147768036.1">
    <property type="nucleotide sequence ID" value="NZ_VRKQ01000010.1"/>
</dbReference>
<dbReference type="OrthoDB" id="9781481at2"/>
<dbReference type="Proteomes" id="UP000321080">
    <property type="component" value="Unassembled WGS sequence"/>
</dbReference>
<dbReference type="AlphaFoldDB" id="A0A5C7GI39"/>
<dbReference type="InterPro" id="IPR052934">
    <property type="entry name" value="Methyl-DNA_Rec/Restrict_Enz"/>
</dbReference>
<dbReference type="Gene3D" id="3.30.920.90">
    <property type="match status" value="1"/>
</dbReference>
<dbReference type="InterPro" id="IPR015947">
    <property type="entry name" value="PUA-like_sf"/>
</dbReference>
<evidence type="ECO:0000259" key="3">
    <source>
        <dbReference type="Pfam" id="PF12102"/>
    </source>
</evidence>
<feature type="domain" description="EVE" evidence="1">
    <location>
        <begin position="320"/>
        <end position="452"/>
    </location>
</feature>
<dbReference type="Pfam" id="PF07728">
    <property type="entry name" value="AAA_5"/>
    <property type="match status" value="1"/>
</dbReference>
<dbReference type="PANTHER" id="PTHR37291">
    <property type="entry name" value="5-METHYLCYTOSINE-SPECIFIC RESTRICTION ENZYME B"/>
    <property type="match status" value="1"/>
</dbReference>
<reference evidence="4 5" key="1">
    <citation type="submission" date="2019-08" db="EMBL/GenBank/DDBJ databases">
        <title>Seonamhaeicola sediminis sp. nov., isolated from marine sediment.</title>
        <authorList>
            <person name="Cao W.R."/>
        </authorList>
    </citation>
    <scope>NUCLEOTIDE SEQUENCE [LARGE SCALE GENOMIC DNA]</scope>
    <source>
        <strain evidence="4 5">1505</strain>
    </source>
</reference>
<accession>A0A5C7GI39</accession>
<evidence type="ECO:0000259" key="1">
    <source>
        <dbReference type="Pfam" id="PF01878"/>
    </source>
</evidence>
<protein>
    <submittedName>
        <fullName evidence="4">EVE domain-containing protein</fullName>
    </submittedName>
</protein>
<dbReference type="PANTHER" id="PTHR37291:SF1">
    <property type="entry name" value="TYPE IV METHYL-DIRECTED RESTRICTION ENZYME ECOKMCRB SUBUNIT"/>
    <property type="match status" value="1"/>
</dbReference>
<dbReference type="InterPro" id="IPR011704">
    <property type="entry name" value="ATPase_dyneun-rel_AAA"/>
</dbReference>
<proteinExistence type="predicted"/>
<comment type="caution">
    <text evidence="4">The sequence shown here is derived from an EMBL/GenBank/DDBJ whole genome shotgun (WGS) entry which is preliminary data.</text>
</comment>
<keyword evidence="5" id="KW-1185">Reference proteome</keyword>
<dbReference type="SUPFAM" id="SSF52540">
    <property type="entry name" value="P-loop containing nucleoside triphosphate hydrolases"/>
    <property type="match status" value="1"/>
</dbReference>
<name>A0A5C7GI39_9FLAO</name>
<dbReference type="SUPFAM" id="SSF88697">
    <property type="entry name" value="PUA domain-like"/>
    <property type="match status" value="1"/>
</dbReference>
<dbReference type="Pfam" id="PF12102">
    <property type="entry name" value="MrcB_N"/>
    <property type="match status" value="1"/>
</dbReference>